<keyword evidence="4 6" id="KW-0472">Membrane</keyword>
<keyword evidence="6" id="KW-0406">Ion transport</keyword>
<comment type="similarity">
    <text evidence="5 6">Belongs to the anion channel-forming bestrophin (TC 1.A.46) family. Calcium-sensitive chloride channel subfamily.</text>
</comment>
<keyword evidence="3 6" id="KW-1133">Transmembrane helix</keyword>
<keyword evidence="6" id="KW-0407">Ion channel</keyword>
<organism evidence="7 8">
    <name type="scientific">Priapulus caudatus</name>
    <name type="common">Priapulid worm</name>
    <dbReference type="NCBI Taxonomy" id="37621"/>
    <lineage>
        <taxon>Eukaryota</taxon>
        <taxon>Metazoa</taxon>
        <taxon>Ecdysozoa</taxon>
        <taxon>Scalidophora</taxon>
        <taxon>Priapulida</taxon>
        <taxon>Priapulimorpha</taxon>
        <taxon>Priapulimorphida</taxon>
        <taxon>Priapulidae</taxon>
        <taxon>Priapulus</taxon>
    </lineage>
</organism>
<dbReference type="Pfam" id="PF01062">
    <property type="entry name" value="Bestrophin"/>
    <property type="match status" value="1"/>
</dbReference>
<evidence type="ECO:0000256" key="2">
    <source>
        <dbReference type="ARBA" id="ARBA00022692"/>
    </source>
</evidence>
<proteinExistence type="inferred from homology"/>
<dbReference type="InterPro" id="IPR021134">
    <property type="entry name" value="Bestrophin-like"/>
</dbReference>
<reference evidence="8" key="1">
    <citation type="submission" date="2025-08" db="UniProtKB">
        <authorList>
            <consortium name="RefSeq"/>
        </authorList>
    </citation>
    <scope>IDENTIFICATION</scope>
</reference>
<keyword evidence="2 6" id="KW-0812">Transmembrane</keyword>
<evidence type="ECO:0000313" key="7">
    <source>
        <dbReference type="Proteomes" id="UP000695022"/>
    </source>
</evidence>
<dbReference type="PANTHER" id="PTHR10736:SF0">
    <property type="entry name" value="BESTROPHIN HOMOLOG"/>
    <property type="match status" value="1"/>
</dbReference>
<feature type="transmembrane region" description="Helical" evidence="6">
    <location>
        <begin position="129"/>
        <end position="151"/>
    </location>
</feature>
<evidence type="ECO:0000313" key="8">
    <source>
        <dbReference type="RefSeq" id="XP_014670955.1"/>
    </source>
</evidence>
<evidence type="ECO:0000256" key="6">
    <source>
        <dbReference type="RuleBase" id="RU363126"/>
    </source>
</evidence>
<dbReference type="GeneID" id="106811751"/>
<evidence type="ECO:0000256" key="3">
    <source>
        <dbReference type="ARBA" id="ARBA00022989"/>
    </source>
</evidence>
<sequence>MYRYALDGEYRRVFENIAIYCAKFTDLIPVSLSSGFLCCHLSSHGGGSSLSTFHGPDKKLSDAVIGFLTENERKLMDDTPCRHGTNGGSHGHWFSCLLFPSTCREVESKDTYILKQLWTYADALIPWKLWTLLFSYDWVVTLAVYIFFLATLMGRQFLDPDIQASRHAVDLYIPVFTFMQFFFYMGWLKVAEQLINPFGEDDDDFDMNWIIDRNFQVSFVLIVHMQESV</sequence>
<evidence type="ECO:0000256" key="4">
    <source>
        <dbReference type="ARBA" id="ARBA00023136"/>
    </source>
</evidence>
<protein>
    <recommendedName>
        <fullName evidence="6">Bestrophin homolog</fullName>
    </recommendedName>
</protein>
<keyword evidence="6" id="KW-0868">Chloride</keyword>
<name>A0ABM1EFI4_PRICU</name>
<comment type="function">
    <text evidence="6">Forms chloride channels.</text>
</comment>
<gene>
    <name evidence="8" type="primary">LOC106811751</name>
</gene>
<accession>A0ABM1EFI4</accession>
<keyword evidence="6" id="KW-1003">Cell membrane</keyword>
<comment type="subcellular location">
    <subcellularLocation>
        <location evidence="6">Cell membrane</location>
        <topology evidence="6">Multi-pass membrane protein</topology>
    </subcellularLocation>
    <subcellularLocation>
        <location evidence="1">Membrane</location>
    </subcellularLocation>
</comment>
<dbReference type="Proteomes" id="UP000695022">
    <property type="component" value="Unplaced"/>
</dbReference>
<evidence type="ECO:0000256" key="5">
    <source>
        <dbReference type="ARBA" id="ARBA00034769"/>
    </source>
</evidence>
<keyword evidence="6" id="KW-0869">Chloride channel</keyword>
<feature type="transmembrane region" description="Helical" evidence="6">
    <location>
        <begin position="171"/>
        <end position="188"/>
    </location>
</feature>
<keyword evidence="6" id="KW-0813">Transport</keyword>
<dbReference type="RefSeq" id="XP_014670955.1">
    <property type="nucleotide sequence ID" value="XM_014815469.1"/>
</dbReference>
<dbReference type="InterPro" id="IPR000615">
    <property type="entry name" value="Bestrophin"/>
</dbReference>
<evidence type="ECO:0000256" key="1">
    <source>
        <dbReference type="ARBA" id="ARBA00004370"/>
    </source>
</evidence>
<dbReference type="PANTHER" id="PTHR10736">
    <property type="entry name" value="BESTROPHIN"/>
    <property type="match status" value="1"/>
</dbReference>
<keyword evidence="7" id="KW-1185">Reference proteome</keyword>